<organism evidence="7 8">
    <name type="scientific">Vibrio astriarenae</name>
    <dbReference type="NCBI Taxonomy" id="1481923"/>
    <lineage>
        <taxon>Bacteria</taxon>
        <taxon>Pseudomonadati</taxon>
        <taxon>Pseudomonadota</taxon>
        <taxon>Gammaproteobacteria</taxon>
        <taxon>Vibrionales</taxon>
        <taxon>Vibrionaceae</taxon>
        <taxon>Vibrio</taxon>
    </lineage>
</organism>
<evidence type="ECO:0000313" key="7">
    <source>
        <dbReference type="EMBL" id="QIA66181.1"/>
    </source>
</evidence>
<dbReference type="InterPro" id="IPR016035">
    <property type="entry name" value="Acyl_Trfase/lysoPLipase"/>
</dbReference>
<keyword evidence="1 4" id="KW-0378">Hydrolase</keyword>
<feature type="active site" description="Proton acceptor" evidence="4">
    <location>
        <position position="261"/>
    </location>
</feature>
<name>A0A7Z2YG69_9VIBR</name>
<dbReference type="PANTHER" id="PTHR14226:SF74">
    <property type="entry name" value="BLR4684 PROTEIN"/>
    <property type="match status" value="1"/>
</dbReference>
<keyword evidence="8" id="KW-1185">Reference proteome</keyword>
<dbReference type="AlphaFoldDB" id="A0A7Z2YG69"/>
<dbReference type="Proteomes" id="UP000464262">
    <property type="component" value="Chromosome 2"/>
</dbReference>
<dbReference type="GO" id="GO:0016787">
    <property type="term" value="F:hydrolase activity"/>
    <property type="evidence" value="ECO:0007669"/>
    <property type="project" value="UniProtKB-UniRule"/>
</dbReference>
<dbReference type="InterPro" id="IPR050301">
    <property type="entry name" value="NTE"/>
</dbReference>
<dbReference type="GO" id="GO:0016042">
    <property type="term" value="P:lipid catabolic process"/>
    <property type="evidence" value="ECO:0007669"/>
    <property type="project" value="UniProtKB-UniRule"/>
</dbReference>
<evidence type="ECO:0000256" key="1">
    <source>
        <dbReference type="ARBA" id="ARBA00022801"/>
    </source>
</evidence>
<dbReference type="InterPro" id="IPR002641">
    <property type="entry name" value="PNPLA_dom"/>
</dbReference>
<keyword evidence="2 4" id="KW-0442">Lipid degradation</keyword>
<evidence type="ECO:0000313" key="8">
    <source>
        <dbReference type="Proteomes" id="UP000464262"/>
    </source>
</evidence>
<accession>A0A7Z2YG69</accession>
<reference evidence="7 8" key="1">
    <citation type="submission" date="2020-01" db="EMBL/GenBank/DDBJ databases">
        <title>Whole genome and functional gene identification of agarase of Vibrio HN897.</title>
        <authorList>
            <person name="Liu Y."/>
            <person name="Zhao Z."/>
        </authorList>
    </citation>
    <scope>NUCLEOTIDE SEQUENCE [LARGE SCALE GENOMIC DNA]</scope>
    <source>
        <strain evidence="7 8">HN897</strain>
    </source>
</reference>
<feature type="active site" description="Nucleophile" evidence="4">
    <location>
        <position position="117"/>
    </location>
</feature>
<feature type="short sequence motif" description="GXGXXG" evidence="4">
    <location>
        <begin position="86"/>
        <end position="91"/>
    </location>
</feature>
<dbReference type="SUPFAM" id="SSF52151">
    <property type="entry name" value="FabD/lysophospholipase-like"/>
    <property type="match status" value="1"/>
</dbReference>
<protein>
    <submittedName>
        <fullName evidence="7">Patatin family protein</fullName>
    </submittedName>
</protein>
<feature type="chain" id="PRO_5030646815" evidence="5">
    <location>
        <begin position="20"/>
        <end position="391"/>
    </location>
</feature>
<evidence type="ECO:0000256" key="3">
    <source>
        <dbReference type="ARBA" id="ARBA00023098"/>
    </source>
</evidence>
<dbReference type="Gene3D" id="3.40.1090.10">
    <property type="entry name" value="Cytosolic phospholipase A2 catalytic domain"/>
    <property type="match status" value="1"/>
</dbReference>
<keyword evidence="5" id="KW-0732">Signal</keyword>
<evidence type="ECO:0000256" key="2">
    <source>
        <dbReference type="ARBA" id="ARBA00022963"/>
    </source>
</evidence>
<dbReference type="PROSITE" id="PS51635">
    <property type="entry name" value="PNPLA"/>
    <property type="match status" value="1"/>
</dbReference>
<dbReference type="RefSeq" id="WP_164651168.1">
    <property type="nucleotide sequence ID" value="NZ_CP047476.1"/>
</dbReference>
<dbReference type="PROSITE" id="PS51257">
    <property type="entry name" value="PROKAR_LIPOPROTEIN"/>
    <property type="match status" value="1"/>
</dbReference>
<dbReference type="EMBL" id="CP047476">
    <property type="protein sequence ID" value="QIA66181.1"/>
    <property type="molecule type" value="Genomic_DNA"/>
</dbReference>
<feature type="signal peptide" evidence="5">
    <location>
        <begin position="1"/>
        <end position="19"/>
    </location>
</feature>
<feature type="domain" description="PNPLA" evidence="6">
    <location>
        <begin position="82"/>
        <end position="274"/>
    </location>
</feature>
<dbReference type="KEGG" id="vas:GT360_19425"/>
<sequence length="391" mass="43266">MKNYTGKATIVLISLFLVACSSSHSLDIRVSKDNYKDVTLVSEPIAEQEPLRFWGNEQPEFLYSEHDNSTPLTAEGDRLNILALSGGGANGAYGAGAIIGLSDSGQLPDYTVITGISAGALIAPFVFAGEDELENLKTVMLGISDKEVLGKKNFLNTLFKDAFTNGNHMFEFIENAYPDEMIVKIAQRHQAGKRLFIGTTHFDSGELMVWNVGAIAGSDMPDKTRLIHQILAASASIPGVFPPQFIQVEHENQQLEELHVDGGLAAQVFFNPSNFDYNKISQALGLTERPRVDVIRNGSLSTPYTPLKDKGMPLLTKSVSSLTVLQAKGDIYRIKYLCEVNDFDFGMTYLEQSYRPAKATKDMFDKTYMEAIYRYGYGKATRNQLWTNDIP</sequence>
<proteinExistence type="predicted"/>
<evidence type="ECO:0000256" key="5">
    <source>
        <dbReference type="SAM" id="SignalP"/>
    </source>
</evidence>
<feature type="short sequence motif" description="DGA/G" evidence="4">
    <location>
        <begin position="261"/>
        <end position="263"/>
    </location>
</feature>
<evidence type="ECO:0000256" key="4">
    <source>
        <dbReference type="PROSITE-ProRule" id="PRU01161"/>
    </source>
</evidence>
<gene>
    <name evidence="7" type="ORF">GT360_19425</name>
</gene>
<feature type="short sequence motif" description="GXSXG" evidence="4">
    <location>
        <begin position="115"/>
        <end position="119"/>
    </location>
</feature>
<keyword evidence="3 4" id="KW-0443">Lipid metabolism</keyword>
<evidence type="ECO:0000259" key="6">
    <source>
        <dbReference type="PROSITE" id="PS51635"/>
    </source>
</evidence>
<dbReference type="PANTHER" id="PTHR14226">
    <property type="entry name" value="NEUROPATHY TARGET ESTERASE/SWISS CHEESE D.MELANOGASTER"/>
    <property type="match status" value="1"/>
</dbReference>
<dbReference type="Pfam" id="PF01734">
    <property type="entry name" value="Patatin"/>
    <property type="match status" value="1"/>
</dbReference>